<proteinExistence type="predicted"/>
<evidence type="ECO:0000313" key="2">
    <source>
        <dbReference type="Proteomes" id="UP000257109"/>
    </source>
</evidence>
<feature type="non-terminal residue" evidence="1">
    <location>
        <position position="1"/>
    </location>
</feature>
<keyword evidence="2" id="KW-1185">Reference proteome</keyword>
<reference evidence="1" key="1">
    <citation type="submission" date="2018-05" db="EMBL/GenBank/DDBJ databases">
        <title>Draft genome of Mucuna pruriens seed.</title>
        <authorList>
            <person name="Nnadi N.E."/>
            <person name="Vos R."/>
            <person name="Hasami M.H."/>
            <person name="Devisetty U.K."/>
            <person name="Aguiy J.C."/>
        </authorList>
    </citation>
    <scope>NUCLEOTIDE SEQUENCE [LARGE SCALE GENOMIC DNA]</scope>
    <source>
        <strain evidence="1">JCA_2017</strain>
    </source>
</reference>
<sequence length="151" mass="17838">MRHSLVSNKQCHVSSPYHLSTSTFNSLFYVFKIWSMIVDMITIRGRSKEVDLGNFCRGKSKSKCRHYKVKCQYCKKEGNWKAKCLKLKKKNDTNSIWMMLDYWFWVLSPHLILKGVNKGALIVIKGKLINGPFLHTSRKYHCWSRIYIIFP</sequence>
<name>A0A371FED8_MUCPR</name>
<gene>
    <name evidence="1" type="ORF">CR513_43332</name>
</gene>
<dbReference type="AlphaFoldDB" id="A0A371FED8"/>
<organism evidence="1 2">
    <name type="scientific">Mucuna pruriens</name>
    <name type="common">Velvet bean</name>
    <name type="synonym">Dolichos pruriens</name>
    <dbReference type="NCBI Taxonomy" id="157652"/>
    <lineage>
        <taxon>Eukaryota</taxon>
        <taxon>Viridiplantae</taxon>
        <taxon>Streptophyta</taxon>
        <taxon>Embryophyta</taxon>
        <taxon>Tracheophyta</taxon>
        <taxon>Spermatophyta</taxon>
        <taxon>Magnoliopsida</taxon>
        <taxon>eudicotyledons</taxon>
        <taxon>Gunneridae</taxon>
        <taxon>Pentapetalae</taxon>
        <taxon>rosids</taxon>
        <taxon>fabids</taxon>
        <taxon>Fabales</taxon>
        <taxon>Fabaceae</taxon>
        <taxon>Papilionoideae</taxon>
        <taxon>50 kb inversion clade</taxon>
        <taxon>NPAAA clade</taxon>
        <taxon>indigoferoid/millettioid clade</taxon>
        <taxon>Phaseoleae</taxon>
        <taxon>Mucuna</taxon>
    </lineage>
</organism>
<protein>
    <submittedName>
        <fullName evidence="1">Uncharacterized protein</fullName>
    </submittedName>
</protein>
<accession>A0A371FED8</accession>
<comment type="caution">
    <text evidence="1">The sequence shown here is derived from an EMBL/GenBank/DDBJ whole genome shotgun (WGS) entry which is preliminary data.</text>
</comment>
<dbReference type="Proteomes" id="UP000257109">
    <property type="component" value="Unassembled WGS sequence"/>
</dbReference>
<evidence type="ECO:0000313" key="1">
    <source>
        <dbReference type="EMBL" id="RDX76655.1"/>
    </source>
</evidence>
<dbReference type="EMBL" id="QJKJ01009423">
    <property type="protein sequence ID" value="RDX76655.1"/>
    <property type="molecule type" value="Genomic_DNA"/>
</dbReference>